<name>A0A5R9DZ55_9ACTN</name>
<gene>
    <name evidence="1" type="ORF">FEF34_01145</name>
</gene>
<evidence type="ECO:0000313" key="1">
    <source>
        <dbReference type="EMBL" id="TLQ42045.1"/>
    </source>
</evidence>
<organism evidence="1 2">
    <name type="scientific">Streptomyces marianii</name>
    <dbReference type="NCBI Taxonomy" id="1817406"/>
    <lineage>
        <taxon>Bacteria</taxon>
        <taxon>Bacillati</taxon>
        <taxon>Actinomycetota</taxon>
        <taxon>Actinomycetes</taxon>
        <taxon>Kitasatosporales</taxon>
        <taxon>Streptomycetaceae</taxon>
        <taxon>Streptomyces</taxon>
    </lineage>
</organism>
<evidence type="ECO:0000313" key="2">
    <source>
        <dbReference type="Proteomes" id="UP000305921"/>
    </source>
</evidence>
<reference evidence="1 2" key="1">
    <citation type="submission" date="2019-05" db="EMBL/GenBank/DDBJ databases">
        <title>Streptomyces marianii sp. nov., a novel marine actinomycete from southern coast of India.</title>
        <authorList>
            <person name="Iniyan A.M."/>
            <person name="Wink J."/>
            <person name="Ramprasad E."/>
            <person name="Ramana C.V."/>
            <person name="Bunk B."/>
            <person name="Sproer C."/>
            <person name="Joseph F.-J.R.S."/>
            <person name="Vincent S.G.P."/>
        </authorList>
    </citation>
    <scope>NUCLEOTIDE SEQUENCE [LARGE SCALE GENOMIC DNA]</scope>
    <source>
        <strain evidence="1 2">ICN19</strain>
    </source>
</reference>
<dbReference type="SUPFAM" id="SSF46689">
    <property type="entry name" value="Homeodomain-like"/>
    <property type="match status" value="1"/>
</dbReference>
<dbReference type="Proteomes" id="UP000305921">
    <property type="component" value="Unassembled WGS sequence"/>
</dbReference>
<protein>
    <submittedName>
        <fullName evidence="1">Helix-turn-helix transcriptional regulator</fullName>
    </submittedName>
</protein>
<sequence length="50" mass="5419">MTVDGTRDILGVRASAGDIACLLGYERPDSCYPAFRSWTGLTPSRISADR</sequence>
<accession>A0A5R9DZ55</accession>
<comment type="caution">
    <text evidence="1">The sequence shown here is derived from an EMBL/GenBank/DDBJ whole genome shotgun (WGS) entry which is preliminary data.</text>
</comment>
<dbReference type="OrthoDB" id="5241536at2"/>
<dbReference type="RefSeq" id="WP_138051455.1">
    <property type="nucleotide sequence ID" value="NZ_VAWE01000001.1"/>
</dbReference>
<dbReference type="AlphaFoldDB" id="A0A5R9DZ55"/>
<proteinExistence type="predicted"/>
<dbReference type="EMBL" id="VAWE01000001">
    <property type="protein sequence ID" value="TLQ42045.1"/>
    <property type="molecule type" value="Genomic_DNA"/>
</dbReference>
<keyword evidence="2" id="KW-1185">Reference proteome</keyword>
<dbReference type="InterPro" id="IPR009057">
    <property type="entry name" value="Homeodomain-like_sf"/>
</dbReference>